<gene>
    <name evidence="2" type="ORF">AVEN_75967_1</name>
</gene>
<protein>
    <submittedName>
        <fullName evidence="2">Uncharacterized protein</fullName>
    </submittedName>
</protein>
<feature type="compositionally biased region" description="Polar residues" evidence="1">
    <location>
        <begin position="26"/>
        <end position="45"/>
    </location>
</feature>
<feature type="region of interest" description="Disordered" evidence="1">
    <location>
        <begin position="26"/>
        <end position="79"/>
    </location>
</feature>
<evidence type="ECO:0000313" key="3">
    <source>
        <dbReference type="Proteomes" id="UP000499080"/>
    </source>
</evidence>
<organism evidence="2 3">
    <name type="scientific">Araneus ventricosus</name>
    <name type="common">Orbweaver spider</name>
    <name type="synonym">Epeira ventricosa</name>
    <dbReference type="NCBI Taxonomy" id="182803"/>
    <lineage>
        <taxon>Eukaryota</taxon>
        <taxon>Metazoa</taxon>
        <taxon>Ecdysozoa</taxon>
        <taxon>Arthropoda</taxon>
        <taxon>Chelicerata</taxon>
        <taxon>Arachnida</taxon>
        <taxon>Araneae</taxon>
        <taxon>Araneomorphae</taxon>
        <taxon>Entelegynae</taxon>
        <taxon>Araneoidea</taxon>
        <taxon>Araneidae</taxon>
        <taxon>Araneus</taxon>
    </lineage>
</organism>
<sequence>MRPLWKIVPSQISPGKPDSAFVALFRSSSERTNPTHSARLNSTVPKPNPSPPLALDRGFNPSDAADTHNRKSSAPANSPGFVCALFYCERAL</sequence>
<evidence type="ECO:0000313" key="2">
    <source>
        <dbReference type="EMBL" id="GBN78099.1"/>
    </source>
</evidence>
<dbReference type="EMBL" id="BGPR01018039">
    <property type="protein sequence ID" value="GBN78099.1"/>
    <property type="molecule type" value="Genomic_DNA"/>
</dbReference>
<keyword evidence="3" id="KW-1185">Reference proteome</keyword>
<accession>A0A4Y2RS57</accession>
<comment type="caution">
    <text evidence="2">The sequence shown here is derived from an EMBL/GenBank/DDBJ whole genome shotgun (WGS) entry which is preliminary data.</text>
</comment>
<reference evidence="2 3" key="1">
    <citation type="journal article" date="2019" name="Sci. Rep.">
        <title>Orb-weaving spider Araneus ventricosus genome elucidates the spidroin gene catalogue.</title>
        <authorList>
            <person name="Kono N."/>
            <person name="Nakamura H."/>
            <person name="Ohtoshi R."/>
            <person name="Moran D.A.P."/>
            <person name="Shinohara A."/>
            <person name="Yoshida Y."/>
            <person name="Fujiwara M."/>
            <person name="Mori M."/>
            <person name="Tomita M."/>
            <person name="Arakawa K."/>
        </authorList>
    </citation>
    <scope>NUCLEOTIDE SEQUENCE [LARGE SCALE GENOMIC DNA]</scope>
</reference>
<dbReference type="AlphaFoldDB" id="A0A4Y2RS57"/>
<proteinExistence type="predicted"/>
<dbReference type="Proteomes" id="UP000499080">
    <property type="component" value="Unassembled WGS sequence"/>
</dbReference>
<name>A0A4Y2RS57_ARAVE</name>
<evidence type="ECO:0000256" key="1">
    <source>
        <dbReference type="SAM" id="MobiDB-lite"/>
    </source>
</evidence>